<protein>
    <submittedName>
        <fullName evidence="6">TlyA family RNA methyltransferase</fullName>
    </submittedName>
</protein>
<evidence type="ECO:0000256" key="2">
    <source>
        <dbReference type="ARBA" id="ARBA00029460"/>
    </source>
</evidence>
<dbReference type="RefSeq" id="WP_127692735.1">
    <property type="nucleotide sequence ID" value="NZ_SACQ01000001.1"/>
</dbReference>
<dbReference type="InterPro" id="IPR002877">
    <property type="entry name" value="RNA_MeTrfase_FtsJ_dom"/>
</dbReference>
<dbReference type="CDD" id="cd00165">
    <property type="entry name" value="S4"/>
    <property type="match status" value="1"/>
</dbReference>
<dbReference type="Gene3D" id="3.40.50.150">
    <property type="entry name" value="Vaccinia Virus protein VP39"/>
    <property type="match status" value="1"/>
</dbReference>
<feature type="domain" description="Ribosomal RNA methyltransferase FtsJ" evidence="5">
    <location>
        <begin position="63"/>
        <end position="248"/>
    </location>
</feature>
<dbReference type="SUPFAM" id="SSF53335">
    <property type="entry name" value="S-adenosyl-L-methionine-dependent methyltransferases"/>
    <property type="match status" value="1"/>
</dbReference>
<dbReference type="InterPro" id="IPR029063">
    <property type="entry name" value="SAM-dependent_MTases_sf"/>
</dbReference>
<accession>A0A437QDE9</accession>
<dbReference type="PANTHER" id="PTHR32319">
    <property type="entry name" value="BACTERIAL HEMOLYSIN-LIKE PROTEIN"/>
    <property type="match status" value="1"/>
</dbReference>
<evidence type="ECO:0000259" key="4">
    <source>
        <dbReference type="Pfam" id="PF01479"/>
    </source>
</evidence>
<dbReference type="GO" id="GO:0008168">
    <property type="term" value="F:methyltransferase activity"/>
    <property type="evidence" value="ECO:0007669"/>
    <property type="project" value="UniProtKB-KW"/>
</dbReference>
<evidence type="ECO:0000256" key="3">
    <source>
        <dbReference type="PROSITE-ProRule" id="PRU00182"/>
    </source>
</evidence>
<evidence type="ECO:0000259" key="5">
    <source>
        <dbReference type="Pfam" id="PF01728"/>
    </source>
</evidence>
<dbReference type="SUPFAM" id="SSF55174">
    <property type="entry name" value="Alpha-L RNA-binding motif"/>
    <property type="match status" value="1"/>
</dbReference>
<dbReference type="Gene3D" id="3.10.290.10">
    <property type="entry name" value="RNA-binding S4 domain"/>
    <property type="match status" value="1"/>
</dbReference>
<dbReference type="GO" id="GO:0032259">
    <property type="term" value="P:methylation"/>
    <property type="evidence" value="ECO:0007669"/>
    <property type="project" value="UniProtKB-KW"/>
</dbReference>
<dbReference type="InterPro" id="IPR004538">
    <property type="entry name" value="Hemolysin_A/TlyA"/>
</dbReference>
<proteinExistence type="inferred from homology"/>
<evidence type="ECO:0000256" key="1">
    <source>
        <dbReference type="ARBA" id="ARBA00022884"/>
    </source>
</evidence>
<keyword evidence="6" id="KW-0489">Methyltransferase</keyword>
<dbReference type="Proteomes" id="UP000282818">
    <property type="component" value="Unassembled WGS sequence"/>
</dbReference>
<dbReference type="NCBIfam" id="TIGR00478">
    <property type="entry name" value="tly"/>
    <property type="match status" value="1"/>
</dbReference>
<keyword evidence="1 3" id="KW-0694">RNA-binding</keyword>
<dbReference type="PANTHER" id="PTHR32319:SF0">
    <property type="entry name" value="BACTERIAL HEMOLYSIN-LIKE PROTEIN"/>
    <property type="match status" value="1"/>
</dbReference>
<dbReference type="InterPro" id="IPR047048">
    <property type="entry name" value="TlyA"/>
</dbReference>
<keyword evidence="6" id="KW-0808">Transferase</keyword>
<reference evidence="6 7" key="1">
    <citation type="submission" date="2019-01" db="EMBL/GenBank/DDBJ databases">
        <authorList>
            <person name="Chen W.-M."/>
        </authorList>
    </citation>
    <scope>NUCLEOTIDE SEQUENCE [LARGE SCALE GENOMIC DNA]</scope>
    <source>
        <strain evidence="6 7">HPM-16</strain>
    </source>
</reference>
<evidence type="ECO:0000313" key="6">
    <source>
        <dbReference type="EMBL" id="RVU32566.1"/>
    </source>
</evidence>
<dbReference type="PIRSF" id="PIRSF005578">
    <property type="entry name" value="TlyA"/>
    <property type="match status" value="1"/>
</dbReference>
<keyword evidence="7" id="KW-1185">Reference proteome</keyword>
<organism evidence="6 7">
    <name type="scientific">Neptunomonas marina</name>
    <dbReference type="NCBI Taxonomy" id="1815562"/>
    <lineage>
        <taxon>Bacteria</taxon>
        <taxon>Pseudomonadati</taxon>
        <taxon>Pseudomonadota</taxon>
        <taxon>Gammaproteobacteria</taxon>
        <taxon>Oceanospirillales</taxon>
        <taxon>Oceanospirillaceae</taxon>
        <taxon>Neptunomonas</taxon>
    </lineage>
</organism>
<dbReference type="PROSITE" id="PS50889">
    <property type="entry name" value="S4"/>
    <property type="match status" value="1"/>
</dbReference>
<dbReference type="Pfam" id="PF01728">
    <property type="entry name" value="FtsJ"/>
    <property type="match status" value="1"/>
</dbReference>
<name>A0A437QDE9_9GAMM</name>
<dbReference type="CDD" id="cd02440">
    <property type="entry name" value="AdoMet_MTases"/>
    <property type="match status" value="1"/>
</dbReference>
<dbReference type="AlphaFoldDB" id="A0A437QDE9"/>
<dbReference type="InterPro" id="IPR002942">
    <property type="entry name" value="S4_RNA-bd"/>
</dbReference>
<feature type="domain" description="RNA-binding S4" evidence="4">
    <location>
        <begin position="2"/>
        <end position="31"/>
    </location>
</feature>
<gene>
    <name evidence="6" type="ORF">EOE65_02630</name>
</gene>
<dbReference type="InterPro" id="IPR036986">
    <property type="entry name" value="S4_RNA-bd_sf"/>
</dbReference>
<dbReference type="EMBL" id="SACQ01000001">
    <property type="protein sequence ID" value="RVU32566.1"/>
    <property type="molecule type" value="Genomic_DNA"/>
</dbReference>
<evidence type="ECO:0000313" key="7">
    <source>
        <dbReference type="Proteomes" id="UP000282818"/>
    </source>
</evidence>
<dbReference type="Pfam" id="PF01479">
    <property type="entry name" value="S4"/>
    <property type="match status" value="1"/>
</dbReference>
<dbReference type="GO" id="GO:0003723">
    <property type="term" value="F:RNA binding"/>
    <property type="evidence" value="ECO:0007669"/>
    <property type="project" value="UniProtKB-KW"/>
</dbReference>
<comment type="similarity">
    <text evidence="2">Belongs to the TlyA family.</text>
</comment>
<sequence length="251" mass="26963">MQRLDMLLVAKGICETRTTAQKAIKEGRVSVVANGQQEVVKKPGIKFVDDVEIVYEAGAEDGFASRGALKLEGALNQFDISVAGAIAIDVGQSTGGFTDSLLQQGAAHVVGVEVGHDQLHPKLREDERVSCYEGMNARDLPSSLLDHTQGHGFDIAVMDVSFISQTKIIPSLSPLIRQGGQLISLVKPQFEVGKANLGKGGIVKNTALFAQVESLIKQCCSDHNWQVNGFIPSPIKGGDGNQEFLLWAIKR</sequence>
<comment type="caution">
    <text evidence="6">The sequence shown here is derived from an EMBL/GenBank/DDBJ whole genome shotgun (WGS) entry which is preliminary data.</text>
</comment>